<evidence type="ECO:0000313" key="2">
    <source>
        <dbReference type="EMBL" id="SFZ84319.1"/>
    </source>
</evidence>
<evidence type="ECO:0000313" key="3">
    <source>
        <dbReference type="Proteomes" id="UP000231564"/>
    </source>
</evidence>
<dbReference type="Gene3D" id="2.40.50.230">
    <property type="entry name" value="Gp5 N-terminal domain"/>
    <property type="match status" value="1"/>
</dbReference>
<dbReference type="InterPro" id="IPR037026">
    <property type="entry name" value="Vgr_OB-fold_dom_sf"/>
</dbReference>
<dbReference type="Pfam" id="PF04717">
    <property type="entry name" value="Phage_base_V"/>
    <property type="match status" value="1"/>
</dbReference>
<protein>
    <submittedName>
        <fullName evidence="2">Rhs element Vgr protein</fullName>
    </submittedName>
</protein>
<dbReference type="GeneID" id="47724151"/>
<dbReference type="SUPFAM" id="SSF69279">
    <property type="entry name" value="Phage tail proteins"/>
    <property type="match status" value="1"/>
</dbReference>
<dbReference type="EMBL" id="LT634361">
    <property type="protein sequence ID" value="SFZ84319.1"/>
    <property type="molecule type" value="Genomic_DNA"/>
</dbReference>
<organism evidence="2 3">
    <name type="scientific">Tenacibaculum maritimum NCIMB 2154</name>
    <dbReference type="NCBI Taxonomy" id="1349785"/>
    <lineage>
        <taxon>Bacteria</taxon>
        <taxon>Pseudomonadati</taxon>
        <taxon>Bacteroidota</taxon>
        <taxon>Flavobacteriia</taxon>
        <taxon>Flavobacteriales</taxon>
        <taxon>Flavobacteriaceae</taxon>
        <taxon>Tenacibaculum</taxon>
    </lineage>
</organism>
<dbReference type="SUPFAM" id="SSF69349">
    <property type="entry name" value="Phage fibre proteins"/>
    <property type="match status" value="1"/>
</dbReference>
<dbReference type="Gene3D" id="4.10.220.110">
    <property type="match status" value="1"/>
</dbReference>
<dbReference type="SUPFAM" id="SSF69255">
    <property type="entry name" value="gp5 N-terminal domain-like"/>
    <property type="match status" value="1"/>
</dbReference>
<dbReference type="InterPro" id="IPR006531">
    <property type="entry name" value="Gp5/Vgr_OB"/>
</dbReference>
<feature type="domain" description="Gp5/Type VI secretion system Vgr protein OB-fold" evidence="1">
    <location>
        <begin position="358"/>
        <end position="437"/>
    </location>
</feature>
<evidence type="ECO:0000259" key="1">
    <source>
        <dbReference type="Pfam" id="PF04717"/>
    </source>
</evidence>
<dbReference type="RefSeq" id="WP_100211719.1">
    <property type="nucleotide sequence ID" value="NZ_CP138495.1"/>
</dbReference>
<dbReference type="Proteomes" id="UP000231564">
    <property type="component" value="Chromosome MARIT"/>
</dbReference>
<dbReference type="OrthoDB" id="7033094at2"/>
<dbReference type="Gene3D" id="3.55.50.10">
    <property type="entry name" value="Baseplate protein-like domains"/>
    <property type="match status" value="1"/>
</dbReference>
<sequence>MTSENRQVSIHGEFIKGYQSIYLKQKINDHHSFTMTIDLETIENQGAYTIDKSKEWLGKTIIISVHEKDFTGIITHIGLHHANGHHGQIVLSGYSSTIALENGKHLQSWLKKDLATIVQAAAKHPKITASVKPEYASPITYESQYMETHFQFLQRLAKQYHEWFYYDGDTLFFGKPEKEDAIELVYGIDIDEIQIGVQVQARKYESFSYNSFADEQYNAQSPDTPAGLNELGQLAFSASLDTYLHPTNAYSPMRIGNTSDLDTYLEKKQQSAFANANYISITSKKRGLTVGSIIDLRSEIFEKKGSFSNKRHGKYIITEITHNANVGNAYHNHIIALPADIKTLPEPNIHFPLAQTQMATVIDNEDPDGKGRVQVRMHWQTGEMKSAWIRVLTPDGGSSDMVAANRGFVFIPEIGDQVLISFRYNDPNRPFVMGSLYNGQTGAGGSSKNKIKSITTRSGSTITFDDDNEKGSILVKDGAGNTVILNGKDTVSVTANDTISLSTGNSSITLKSNGDIAIVGDNISISGSQTTSMATNDSTFNTEAGKSTINGKKVAVSGTQTVAINGQSKATLSSSATTSIEGTIVKLN</sequence>
<dbReference type="Pfam" id="PF05954">
    <property type="entry name" value="Phage_GPD"/>
    <property type="match status" value="1"/>
</dbReference>
<proteinExistence type="predicted"/>
<dbReference type="AlphaFoldDB" id="A0A2H1ECV2"/>
<keyword evidence="3" id="KW-1185">Reference proteome</keyword>
<accession>A0A2H1ECV2</accession>
<dbReference type="KEGG" id="tmar:MARIT_2692"/>
<gene>
    <name evidence="2" type="ORF">MARIT_2692</name>
</gene>
<reference evidence="2 3" key="1">
    <citation type="submission" date="2016-11" db="EMBL/GenBank/DDBJ databases">
        <authorList>
            <person name="Jaros S."/>
            <person name="Januszkiewicz K."/>
            <person name="Wedrychowicz H."/>
        </authorList>
    </citation>
    <scope>NUCLEOTIDE SEQUENCE [LARGE SCALE GENOMIC DNA]</scope>
    <source>
        <strain evidence="2">NCIMB 2154T</strain>
    </source>
</reference>
<dbReference type="Gene3D" id="2.30.110.50">
    <property type="match status" value="1"/>
</dbReference>
<name>A0A2H1ECV2_9FLAO</name>
<dbReference type="STRING" id="1349785.GCA_000509405_01136"/>